<feature type="transmembrane region" description="Helical" evidence="1">
    <location>
        <begin position="118"/>
        <end position="138"/>
    </location>
</feature>
<dbReference type="EMBL" id="JAACJO010000018">
    <property type="protein sequence ID" value="KAF5348930.1"/>
    <property type="molecule type" value="Genomic_DNA"/>
</dbReference>
<dbReference type="PANTHER" id="PTHR40465:SF1">
    <property type="entry name" value="DUF6534 DOMAIN-CONTAINING PROTEIN"/>
    <property type="match status" value="1"/>
</dbReference>
<comment type="caution">
    <text evidence="3">The sequence shown here is derived from an EMBL/GenBank/DDBJ whole genome shotgun (WGS) entry which is preliminary data.</text>
</comment>
<proteinExistence type="predicted"/>
<organism evidence="3 4">
    <name type="scientific">Leucocoprinus leucothites</name>
    <dbReference type="NCBI Taxonomy" id="201217"/>
    <lineage>
        <taxon>Eukaryota</taxon>
        <taxon>Fungi</taxon>
        <taxon>Dikarya</taxon>
        <taxon>Basidiomycota</taxon>
        <taxon>Agaricomycotina</taxon>
        <taxon>Agaricomycetes</taxon>
        <taxon>Agaricomycetidae</taxon>
        <taxon>Agaricales</taxon>
        <taxon>Agaricineae</taxon>
        <taxon>Agaricaceae</taxon>
        <taxon>Leucocoprinus</taxon>
    </lineage>
</organism>
<keyword evidence="1" id="KW-0472">Membrane</keyword>
<keyword evidence="1" id="KW-1133">Transmembrane helix</keyword>
<dbReference type="Proteomes" id="UP000559027">
    <property type="component" value="Unassembled WGS sequence"/>
</dbReference>
<name>A0A8H5CW12_9AGAR</name>
<evidence type="ECO:0000313" key="4">
    <source>
        <dbReference type="Proteomes" id="UP000559027"/>
    </source>
</evidence>
<keyword evidence="4" id="KW-1185">Reference proteome</keyword>
<dbReference type="InterPro" id="IPR045339">
    <property type="entry name" value="DUF6534"/>
</dbReference>
<dbReference type="Pfam" id="PF20152">
    <property type="entry name" value="DUF6534"/>
    <property type="match status" value="1"/>
</dbReference>
<evidence type="ECO:0000256" key="1">
    <source>
        <dbReference type="SAM" id="Phobius"/>
    </source>
</evidence>
<evidence type="ECO:0000259" key="2">
    <source>
        <dbReference type="Pfam" id="PF20152"/>
    </source>
</evidence>
<accession>A0A8H5CW12</accession>
<keyword evidence="1" id="KW-0812">Transmembrane</keyword>
<evidence type="ECO:0000313" key="3">
    <source>
        <dbReference type="EMBL" id="KAF5348930.1"/>
    </source>
</evidence>
<dbReference type="AlphaFoldDB" id="A0A8H5CW12"/>
<dbReference type="PANTHER" id="PTHR40465">
    <property type="entry name" value="CHROMOSOME 1, WHOLE GENOME SHOTGUN SEQUENCE"/>
    <property type="match status" value="1"/>
</dbReference>
<feature type="transmembrane region" description="Helical" evidence="1">
    <location>
        <begin position="235"/>
        <end position="256"/>
    </location>
</feature>
<sequence length="317" mass="35554">MDLTSNTQKMAGPLLFGYLLNLCLLGILIVQVFIYSVAFNKPNSRDRFGLKLLVYIVLFLEVLQSAFILRDAYVTFAETYGNPGDLGEVRFTWLTMPVLGGSFYAFRIHVLAGHTYVLPMFVVLLALTQCAASMAVGIDEYYHQQITDLSRVGKVGNYIWPIVSAACDVTIAVATSYYLVKVSKQLRDSQGGNTSSRPTRTILGRTFHLAIETGTLTATFSLIYLGLWVTYPMEYYYTTFAFILGKVYANSLMVIFNSRVLISDLRDEPRFIEDGDERDFRSFGRMALSIERVVEVSVDSESISKPSFEKCHSVIVG</sequence>
<feature type="transmembrane region" description="Helical" evidence="1">
    <location>
        <begin position="89"/>
        <end position="106"/>
    </location>
</feature>
<feature type="transmembrane region" description="Helical" evidence="1">
    <location>
        <begin position="15"/>
        <end position="38"/>
    </location>
</feature>
<feature type="transmembrane region" description="Helical" evidence="1">
    <location>
        <begin position="207"/>
        <end position="229"/>
    </location>
</feature>
<feature type="transmembrane region" description="Helical" evidence="1">
    <location>
        <begin position="50"/>
        <end position="69"/>
    </location>
</feature>
<dbReference type="OrthoDB" id="2953893at2759"/>
<reference evidence="3 4" key="1">
    <citation type="journal article" date="2020" name="ISME J.">
        <title>Uncovering the hidden diversity of litter-decomposition mechanisms in mushroom-forming fungi.</title>
        <authorList>
            <person name="Floudas D."/>
            <person name="Bentzer J."/>
            <person name="Ahren D."/>
            <person name="Johansson T."/>
            <person name="Persson P."/>
            <person name="Tunlid A."/>
        </authorList>
    </citation>
    <scope>NUCLEOTIDE SEQUENCE [LARGE SCALE GENOMIC DNA]</scope>
    <source>
        <strain evidence="3 4">CBS 146.42</strain>
    </source>
</reference>
<feature type="transmembrane region" description="Helical" evidence="1">
    <location>
        <begin position="158"/>
        <end position="180"/>
    </location>
</feature>
<feature type="domain" description="DUF6534" evidence="2">
    <location>
        <begin position="164"/>
        <end position="259"/>
    </location>
</feature>
<protein>
    <recommendedName>
        <fullName evidence="2">DUF6534 domain-containing protein</fullName>
    </recommendedName>
</protein>
<gene>
    <name evidence="3" type="ORF">D9756_009739</name>
</gene>